<keyword evidence="4" id="KW-1185">Reference proteome</keyword>
<dbReference type="SUPFAM" id="SSF52309">
    <property type="entry name" value="N-(deoxy)ribosyltransferase-like"/>
    <property type="match status" value="1"/>
</dbReference>
<name>A0A5C5RE12_9ACTN</name>
<dbReference type="EMBL" id="VIGW01000002">
    <property type="protein sequence ID" value="TWS20932.1"/>
    <property type="molecule type" value="Genomic_DNA"/>
</dbReference>
<accession>A0A5C5RE12</accession>
<proteinExistence type="predicted"/>
<feature type="chain" id="PRO_5039575759" description="DUF4062 domain-containing protein" evidence="2">
    <location>
        <begin position="20"/>
        <end position="283"/>
    </location>
</feature>
<evidence type="ECO:0000313" key="3">
    <source>
        <dbReference type="EMBL" id="TWS20932.1"/>
    </source>
</evidence>
<comment type="caution">
    <text evidence="3">The sequence shown here is derived from an EMBL/GenBank/DDBJ whole genome shotgun (WGS) entry which is preliminary data.</text>
</comment>
<evidence type="ECO:0008006" key="5">
    <source>
        <dbReference type="Google" id="ProtNLM"/>
    </source>
</evidence>
<evidence type="ECO:0000313" key="4">
    <source>
        <dbReference type="Proteomes" id="UP000317291"/>
    </source>
</evidence>
<evidence type="ECO:0000256" key="2">
    <source>
        <dbReference type="SAM" id="SignalP"/>
    </source>
</evidence>
<dbReference type="Proteomes" id="UP000317291">
    <property type="component" value="Unassembled WGS sequence"/>
</dbReference>
<feature type="region of interest" description="Disordered" evidence="1">
    <location>
        <begin position="167"/>
        <end position="206"/>
    </location>
</feature>
<dbReference type="OrthoDB" id="9784936at2"/>
<feature type="signal peptide" evidence="2">
    <location>
        <begin position="1"/>
        <end position="19"/>
    </location>
</feature>
<protein>
    <recommendedName>
        <fullName evidence="5">DUF4062 domain-containing protein</fullName>
    </recommendedName>
</protein>
<dbReference type="RefSeq" id="WP_146560112.1">
    <property type="nucleotide sequence ID" value="NZ_VIGW01000002.1"/>
</dbReference>
<evidence type="ECO:0000256" key="1">
    <source>
        <dbReference type="SAM" id="MobiDB-lite"/>
    </source>
</evidence>
<reference evidence="3 4" key="1">
    <citation type="submission" date="2019-06" db="EMBL/GenBank/DDBJ databases">
        <title>Tsukamurella conjunctivitidis sp. nov., Tsukamurella assacharolytica sp. nov. and Tsukamurella sputae sp. nov. isolated from patients with conjunctivitis, bacteraemia (lymphoma) and respiratory infection (sputum) in Hong Kong.</title>
        <authorList>
            <person name="Teng J.L.L."/>
            <person name="Lee H.H."/>
            <person name="Fong J.Y.H."/>
            <person name="Fok K.M.N."/>
            <person name="Lau S.K.P."/>
            <person name="Woo P.C.Y."/>
        </authorList>
    </citation>
    <scope>NUCLEOTIDE SEQUENCE [LARGE SCALE GENOMIC DNA]</scope>
    <source>
        <strain evidence="3 4">HKU71</strain>
    </source>
</reference>
<keyword evidence="2" id="KW-0732">Signal</keyword>
<feature type="compositionally biased region" description="Basic and acidic residues" evidence="1">
    <location>
        <begin position="190"/>
        <end position="200"/>
    </location>
</feature>
<sequence length="283" mass="31164">MARTMTAVFVLIASPSDLADARASAMEAMVQWNAHHCEQVGVVYVPLLWESAVVPQFGVGESPQTLINRQLLDRADVVIAMFGSRVGTPTDGELSGTLVEIREARAAGKPVHLYFSSAPHPNDVDPGQLAALHEVKQAVQNEGLYGSFDGAADLGYKISFVLTRDAAGFSPRDQPPQTTTSADPIAQDQEQSRQETDSKGRVRSRTHRWIEVTNRGARPALDLSVTPTSHGIILHEDDRPRTLYDGQTRKYTYMRTAGADEPAVLVRWRDDEGGEIQERRFDL</sequence>
<gene>
    <name evidence="3" type="ORF">FK529_06385</name>
</gene>
<dbReference type="AlphaFoldDB" id="A0A5C5RE12"/>
<organism evidence="3 4">
    <name type="scientific">Tsukamurella asaccharolytica</name>
    <dbReference type="NCBI Taxonomy" id="2592067"/>
    <lineage>
        <taxon>Bacteria</taxon>
        <taxon>Bacillati</taxon>
        <taxon>Actinomycetota</taxon>
        <taxon>Actinomycetes</taxon>
        <taxon>Mycobacteriales</taxon>
        <taxon>Tsukamurellaceae</taxon>
        <taxon>Tsukamurella</taxon>
    </lineage>
</organism>